<sequence length="58" mass="6709">MNSISNTCISIISALLIFEHENFDAEKMWESCAFNQLIPTNLLYELFKIVSKTLEIIK</sequence>
<gene>
    <name evidence="1" type="ORF">AYI69_g3710</name>
</gene>
<protein>
    <submittedName>
        <fullName evidence="1">Uncharacterized protein</fullName>
    </submittedName>
</protein>
<feature type="non-terminal residue" evidence="1">
    <location>
        <position position="58"/>
    </location>
</feature>
<dbReference type="Proteomes" id="UP000187429">
    <property type="component" value="Unassembled WGS sequence"/>
</dbReference>
<dbReference type="AlphaFoldDB" id="A0A1R1YIZ1"/>
<accession>A0A1R1YIZ1</accession>
<organism evidence="1 2">
    <name type="scientific">Smittium culicis</name>
    <dbReference type="NCBI Taxonomy" id="133412"/>
    <lineage>
        <taxon>Eukaryota</taxon>
        <taxon>Fungi</taxon>
        <taxon>Fungi incertae sedis</taxon>
        <taxon>Zoopagomycota</taxon>
        <taxon>Kickxellomycotina</taxon>
        <taxon>Harpellomycetes</taxon>
        <taxon>Harpellales</taxon>
        <taxon>Legeriomycetaceae</taxon>
        <taxon>Smittium</taxon>
    </lineage>
</organism>
<keyword evidence="2" id="KW-1185">Reference proteome</keyword>
<name>A0A1R1YIZ1_9FUNG</name>
<evidence type="ECO:0000313" key="1">
    <source>
        <dbReference type="EMBL" id="OMJ26872.1"/>
    </source>
</evidence>
<dbReference type="EMBL" id="LSSM01001308">
    <property type="protein sequence ID" value="OMJ26872.1"/>
    <property type="molecule type" value="Genomic_DNA"/>
</dbReference>
<comment type="caution">
    <text evidence="1">The sequence shown here is derived from an EMBL/GenBank/DDBJ whole genome shotgun (WGS) entry which is preliminary data.</text>
</comment>
<proteinExistence type="predicted"/>
<reference evidence="2" key="1">
    <citation type="submission" date="2017-01" db="EMBL/GenBank/DDBJ databases">
        <authorList>
            <person name="Wang Y."/>
            <person name="White M."/>
            <person name="Kvist S."/>
            <person name="Moncalvo J.-M."/>
        </authorList>
    </citation>
    <scope>NUCLEOTIDE SEQUENCE [LARGE SCALE GENOMIC DNA]</scope>
    <source>
        <strain evidence="2">ID-206-W2</strain>
    </source>
</reference>
<dbReference type="OrthoDB" id="5735586at2759"/>
<evidence type="ECO:0000313" key="2">
    <source>
        <dbReference type="Proteomes" id="UP000187429"/>
    </source>
</evidence>